<evidence type="ECO:0000256" key="1">
    <source>
        <dbReference type="SAM" id="MobiDB-lite"/>
    </source>
</evidence>
<dbReference type="AlphaFoldDB" id="A0A0M3HMS2"/>
<protein>
    <submittedName>
        <fullName evidence="5">Opy2 domain-containing protein</fullName>
    </submittedName>
</protein>
<proteinExistence type="predicted"/>
<keyword evidence="2" id="KW-0472">Membrane</keyword>
<sequence length="394" mass="42374">MGCRLFALLTPVPLTSVIPLRTSVGMCVTRYSEAVNGKVSITTITTAAAILAFNTNVIVNAANTGNGGFLGTGLSFGADIGIVIGCIVALILIVSLISFLVYRYCCSKKSKPKSEDENIDSGEEFHQLPLSSNDVHLLGKLPEVPPAEDIPPSPQTMPTQAQLQQQLVTTPPAPPIEPIESQPYYGALESSLEPYLAQAAVAAELAEKGNKLKLMKRKKENEDAISQKVLSAYDRLPVPAIPNPYGVHDDIQTFNGNLTPAPLTETFPERGLSQPPYQVHYSTEANLGLIHGSRPIITGTPRTAQNYSSGYPSYLPHLAISPTSAAVSRPLESASLNPTNTPPVYSISQGFNVQQNEPRSSANDVYPLSTTSPYGVSHSNKQLSRISNYDYMLH</sequence>
<feature type="transmembrane region" description="Helical" evidence="2">
    <location>
        <begin position="80"/>
        <end position="102"/>
    </location>
</feature>
<evidence type="ECO:0000256" key="3">
    <source>
        <dbReference type="SAM" id="SignalP"/>
    </source>
</evidence>
<feature type="region of interest" description="Disordered" evidence="1">
    <location>
        <begin position="141"/>
        <end position="166"/>
    </location>
</feature>
<reference evidence="5" key="1">
    <citation type="submission" date="2016-05" db="UniProtKB">
        <authorList>
            <consortium name="WormBaseParasite"/>
        </authorList>
    </citation>
    <scope>IDENTIFICATION</scope>
</reference>
<dbReference type="WBParaSite" id="ALUE_0000285801-mRNA-1">
    <property type="protein sequence ID" value="ALUE_0000285801-mRNA-1"/>
    <property type="gene ID" value="ALUE_0000285801"/>
</dbReference>
<name>A0A0M3HMS2_ASCLU</name>
<keyword evidence="2" id="KW-1133">Transmembrane helix</keyword>
<feature type="compositionally biased region" description="Low complexity" evidence="1">
    <location>
        <begin position="156"/>
        <end position="166"/>
    </location>
</feature>
<keyword evidence="4" id="KW-1185">Reference proteome</keyword>
<dbReference type="Proteomes" id="UP000036681">
    <property type="component" value="Unplaced"/>
</dbReference>
<feature type="chain" id="PRO_5007778210" evidence="3">
    <location>
        <begin position="18"/>
        <end position="394"/>
    </location>
</feature>
<evidence type="ECO:0000256" key="2">
    <source>
        <dbReference type="SAM" id="Phobius"/>
    </source>
</evidence>
<accession>A0A0M3HMS2</accession>
<feature type="signal peptide" evidence="3">
    <location>
        <begin position="1"/>
        <end position="17"/>
    </location>
</feature>
<evidence type="ECO:0000313" key="5">
    <source>
        <dbReference type="WBParaSite" id="ALUE_0000285801-mRNA-1"/>
    </source>
</evidence>
<keyword evidence="2" id="KW-0812">Transmembrane</keyword>
<evidence type="ECO:0000313" key="4">
    <source>
        <dbReference type="Proteomes" id="UP000036681"/>
    </source>
</evidence>
<feature type="transmembrane region" description="Helical" evidence="2">
    <location>
        <begin position="39"/>
        <end position="59"/>
    </location>
</feature>
<feature type="compositionally biased region" description="Pro residues" evidence="1">
    <location>
        <begin position="143"/>
        <end position="155"/>
    </location>
</feature>
<feature type="region of interest" description="Disordered" evidence="1">
    <location>
        <begin position="354"/>
        <end position="379"/>
    </location>
</feature>
<organism evidence="4 5">
    <name type="scientific">Ascaris lumbricoides</name>
    <name type="common">Giant roundworm</name>
    <dbReference type="NCBI Taxonomy" id="6252"/>
    <lineage>
        <taxon>Eukaryota</taxon>
        <taxon>Metazoa</taxon>
        <taxon>Ecdysozoa</taxon>
        <taxon>Nematoda</taxon>
        <taxon>Chromadorea</taxon>
        <taxon>Rhabditida</taxon>
        <taxon>Spirurina</taxon>
        <taxon>Ascaridomorpha</taxon>
        <taxon>Ascaridoidea</taxon>
        <taxon>Ascarididae</taxon>
        <taxon>Ascaris</taxon>
    </lineage>
</organism>
<keyword evidence="3" id="KW-0732">Signal</keyword>